<dbReference type="Proteomes" id="UP000078397">
    <property type="component" value="Unassembled WGS sequence"/>
</dbReference>
<gene>
    <name evidence="5" type="ORF">VFPPC_02524</name>
</gene>
<evidence type="ECO:0000313" key="5">
    <source>
        <dbReference type="EMBL" id="OAQ69982.1"/>
    </source>
</evidence>
<evidence type="ECO:0000256" key="2">
    <source>
        <dbReference type="ARBA" id="ARBA00022801"/>
    </source>
</evidence>
<name>A0A179FWJ1_METCM</name>
<dbReference type="GO" id="GO:0016787">
    <property type="term" value="F:hydrolase activity"/>
    <property type="evidence" value="ECO:0007669"/>
    <property type="project" value="UniProtKB-KW"/>
</dbReference>
<dbReference type="InterPro" id="IPR051601">
    <property type="entry name" value="Serine_prot/Carboxylest_S33"/>
</dbReference>
<feature type="domain" description="Peptidase S33 tripeptidyl aminopeptidase-like C-terminal" evidence="4">
    <location>
        <begin position="454"/>
        <end position="569"/>
    </location>
</feature>
<dbReference type="KEGG" id="pchm:VFPPC_02524"/>
<evidence type="ECO:0000259" key="4">
    <source>
        <dbReference type="Pfam" id="PF08386"/>
    </source>
</evidence>
<accession>A0A179FWJ1</accession>
<dbReference type="STRING" id="1380566.A0A179FWJ1"/>
<dbReference type="Pfam" id="PF08386">
    <property type="entry name" value="Abhydrolase_4"/>
    <property type="match status" value="1"/>
</dbReference>
<dbReference type="AlphaFoldDB" id="A0A179FWJ1"/>
<keyword evidence="6" id="KW-1185">Reference proteome</keyword>
<protein>
    <submittedName>
        <fullName evidence="5">Proteinase</fullName>
    </submittedName>
</protein>
<dbReference type="PANTHER" id="PTHR43248:SF25">
    <property type="entry name" value="AB HYDROLASE-1 DOMAIN-CONTAINING PROTEIN-RELATED"/>
    <property type="match status" value="1"/>
</dbReference>
<evidence type="ECO:0000256" key="3">
    <source>
        <dbReference type="SAM" id="SignalP"/>
    </source>
</evidence>
<dbReference type="RefSeq" id="XP_018146519.1">
    <property type="nucleotide sequence ID" value="XM_018282161.1"/>
</dbReference>
<dbReference type="EMBL" id="LSBJ02000002">
    <property type="protein sequence ID" value="OAQ69982.1"/>
    <property type="molecule type" value="Genomic_DNA"/>
</dbReference>
<dbReference type="InterPro" id="IPR029058">
    <property type="entry name" value="AB_hydrolase_fold"/>
</dbReference>
<feature type="chain" id="PRO_5008102081" evidence="3">
    <location>
        <begin position="21"/>
        <end position="602"/>
    </location>
</feature>
<comment type="similarity">
    <text evidence="1">Belongs to the peptidase S33 family.</text>
</comment>
<feature type="signal peptide" evidence="3">
    <location>
        <begin position="1"/>
        <end position="20"/>
    </location>
</feature>
<organism evidence="5 6">
    <name type="scientific">Pochonia chlamydosporia 170</name>
    <dbReference type="NCBI Taxonomy" id="1380566"/>
    <lineage>
        <taxon>Eukaryota</taxon>
        <taxon>Fungi</taxon>
        <taxon>Dikarya</taxon>
        <taxon>Ascomycota</taxon>
        <taxon>Pezizomycotina</taxon>
        <taxon>Sordariomycetes</taxon>
        <taxon>Hypocreomycetidae</taxon>
        <taxon>Hypocreales</taxon>
        <taxon>Clavicipitaceae</taxon>
        <taxon>Pochonia</taxon>
    </lineage>
</organism>
<dbReference type="InterPro" id="IPR013595">
    <property type="entry name" value="Pept_S33_TAP-like_C"/>
</dbReference>
<reference evidence="5 6" key="1">
    <citation type="journal article" date="2016" name="PLoS Pathog.">
        <title>Biosynthesis of antibiotic leucinostatins in bio-control fungus Purpureocillium lilacinum and their inhibition on phytophthora revealed by genome mining.</title>
        <authorList>
            <person name="Wang G."/>
            <person name="Liu Z."/>
            <person name="Lin R."/>
            <person name="Li E."/>
            <person name="Mao Z."/>
            <person name="Ling J."/>
            <person name="Yang Y."/>
            <person name="Yin W.B."/>
            <person name="Xie B."/>
        </authorList>
    </citation>
    <scope>NUCLEOTIDE SEQUENCE [LARGE SCALE GENOMIC DNA]</scope>
    <source>
        <strain evidence="5">170</strain>
    </source>
</reference>
<dbReference type="PANTHER" id="PTHR43248">
    <property type="entry name" value="2-SUCCINYL-6-HYDROXY-2,4-CYCLOHEXADIENE-1-CARBOXYLATE SYNTHASE"/>
    <property type="match status" value="1"/>
</dbReference>
<keyword evidence="2" id="KW-0378">Hydrolase</keyword>
<sequence length="602" mass="65558">MRLRNNLILGLSALAGKTTGQLEFDWDSVTPTTDLQYHDCFSAFKCARLKLPLDWKNTTDPRTVSIAIVKLPAKVADNDPTFGGPIFTNPGGPGGSGVSLVVGRGRYLQDYVDTPGKKHYEIISFDPRGIANSAPLANCYPGSSLARDGWMLERRGNGGLDQGLTTVSYALAMFDSFGKRCEKADAEGLNGGEIFKYMGTPSVARDMVAMVDSIAALRKREAGGDERSELKKREEEDVPRLQYIGFSYGTILGNYFSSLFPERIGRVILDGVCNADDYATGAGWLTNTVDSDEIFDNFIEGCFKAGHKVCALGRPDDKSASDISRRFWTWLKQLDESPISGVGPAGASLVLTGEDIRVLIAQAVYTPVRSFIQLAELLNNAMARQNYETIFAVIEASLGGPLQDACPVANQTAKPFQSNDAQTGVICLDGEGIHGKKPSWWTRYVAKQVSQSTIFGSYWSGIRIPCSGWRFKPSWSFHGPFTSPKPSKTGEKPVKGRPAAPIMFLTNRLDPVTPLSAARAMAAKHPGARVVVQEAMGHCATFSAYSECTKRVVAEYFDTGRLPDGEKRCGDVRCGPWDVGCEVGAADEGGEKWFRRQFPLGI</sequence>
<evidence type="ECO:0000256" key="1">
    <source>
        <dbReference type="ARBA" id="ARBA00010088"/>
    </source>
</evidence>
<comment type="caution">
    <text evidence="5">The sequence shown here is derived from an EMBL/GenBank/DDBJ whole genome shotgun (WGS) entry which is preliminary data.</text>
</comment>
<keyword evidence="3" id="KW-0732">Signal</keyword>
<dbReference type="OrthoDB" id="425534at2759"/>
<dbReference type="GeneID" id="28846155"/>
<evidence type="ECO:0000313" key="6">
    <source>
        <dbReference type="Proteomes" id="UP000078397"/>
    </source>
</evidence>
<proteinExistence type="inferred from homology"/>
<dbReference type="Gene3D" id="3.40.50.1820">
    <property type="entry name" value="alpha/beta hydrolase"/>
    <property type="match status" value="1"/>
</dbReference>
<dbReference type="SUPFAM" id="SSF53474">
    <property type="entry name" value="alpha/beta-Hydrolases"/>
    <property type="match status" value="2"/>
</dbReference>